<comment type="caution">
    <text evidence="1">The sequence shown here is derived from an EMBL/GenBank/DDBJ whole genome shotgun (WGS) entry which is preliminary data.</text>
</comment>
<proteinExistence type="predicted"/>
<evidence type="ECO:0000313" key="1">
    <source>
        <dbReference type="EMBL" id="KAE9025860.1"/>
    </source>
</evidence>
<reference evidence="1 2" key="1">
    <citation type="submission" date="2018-09" db="EMBL/GenBank/DDBJ databases">
        <title>Genomic investigation of the strawberry pathogen Phytophthora fragariae indicates pathogenicity is determined by transcriptional variation in three key races.</title>
        <authorList>
            <person name="Adams T.M."/>
            <person name="Armitage A.D."/>
            <person name="Sobczyk M.K."/>
            <person name="Bates H.J."/>
            <person name="Dunwell J.M."/>
            <person name="Nellist C.F."/>
            <person name="Harrison R.J."/>
        </authorList>
    </citation>
    <scope>NUCLEOTIDE SEQUENCE [LARGE SCALE GENOMIC DNA]</scope>
    <source>
        <strain evidence="1 2">SCRP245</strain>
    </source>
</reference>
<evidence type="ECO:0000313" key="2">
    <source>
        <dbReference type="Proteomes" id="UP000460718"/>
    </source>
</evidence>
<dbReference type="EMBL" id="QXFW01000088">
    <property type="protein sequence ID" value="KAE9025860.1"/>
    <property type="molecule type" value="Genomic_DNA"/>
</dbReference>
<sequence length="165" mass="18321">MKQNQATSTSAMPSYTNNELLAAVHRVLDGEYAPTVSKQSQIHYRTLMNCVAKAKNGNPVASSRRGPPPVLHPEAEHNLVEWVIGSQYRQPILSGWTSESTTKACNGRTRLFTTLSKVLIECKILSSRLFNMDETAFYTNKGSKRVVAVCGSRNVWHPDLSTGFH</sequence>
<evidence type="ECO:0008006" key="3">
    <source>
        <dbReference type="Google" id="ProtNLM"/>
    </source>
</evidence>
<dbReference type="AlphaFoldDB" id="A0A6A3M6Y2"/>
<organism evidence="1 2">
    <name type="scientific">Phytophthora fragariae</name>
    <dbReference type="NCBI Taxonomy" id="53985"/>
    <lineage>
        <taxon>Eukaryota</taxon>
        <taxon>Sar</taxon>
        <taxon>Stramenopiles</taxon>
        <taxon>Oomycota</taxon>
        <taxon>Peronosporomycetes</taxon>
        <taxon>Peronosporales</taxon>
        <taxon>Peronosporaceae</taxon>
        <taxon>Phytophthora</taxon>
    </lineage>
</organism>
<gene>
    <name evidence="1" type="ORF">PF011_g2834</name>
</gene>
<accession>A0A6A3M6Y2</accession>
<dbReference type="Proteomes" id="UP000460718">
    <property type="component" value="Unassembled WGS sequence"/>
</dbReference>
<name>A0A6A3M6Y2_9STRA</name>
<protein>
    <recommendedName>
        <fullName evidence="3">HTH CENPB-type domain-containing protein</fullName>
    </recommendedName>
</protein>